<keyword evidence="7 8" id="KW-0862">Zinc</keyword>
<feature type="binding site" evidence="8">
    <location>
        <position position="211"/>
    </location>
    <ligand>
        <name>Zn(2+)</name>
        <dbReference type="ChEBI" id="CHEBI:29105"/>
        <label>1</label>
        <note>catalytic</note>
    </ligand>
</feature>
<evidence type="ECO:0000256" key="1">
    <source>
        <dbReference type="ARBA" id="ARBA00011738"/>
    </source>
</evidence>
<comment type="cofactor">
    <cofactor evidence="8">
        <name>Zn(2+)</name>
        <dbReference type="ChEBI" id="CHEBI:29105"/>
    </cofactor>
    <text evidence="8">Binds 2 Zn(2+) ions.</text>
</comment>
<dbReference type="NCBIfam" id="NF000801">
    <property type="entry name" value="PRK00055.1-3"/>
    <property type="match status" value="1"/>
</dbReference>
<dbReference type="GO" id="GO:0008270">
    <property type="term" value="F:zinc ion binding"/>
    <property type="evidence" value="ECO:0007669"/>
    <property type="project" value="UniProtKB-UniRule"/>
</dbReference>
<gene>
    <name evidence="8" type="primary">rnz</name>
    <name evidence="9" type="ORF">HLV39_06335</name>
</gene>
<feature type="binding site" evidence="8">
    <location>
        <position position="66"/>
    </location>
    <ligand>
        <name>Zn(2+)</name>
        <dbReference type="ChEBI" id="CHEBI:29105"/>
        <label>2</label>
        <note>catalytic</note>
    </ligand>
</feature>
<comment type="similarity">
    <text evidence="8">Belongs to the RNase Z family.</text>
</comment>
<dbReference type="PANTHER" id="PTHR46018:SF2">
    <property type="entry name" value="ZINC PHOSPHODIESTERASE ELAC PROTEIN 1"/>
    <property type="match status" value="1"/>
</dbReference>
<dbReference type="GO" id="GO:0042781">
    <property type="term" value="F:3'-tRNA processing endoribonuclease activity"/>
    <property type="evidence" value="ECO:0007669"/>
    <property type="project" value="UniProtKB-UniRule"/>
</dbReference>
<dbReference type="EC" id="3.1.26.11" evidence="8"/>
<dbReference type="CDD" id="cd07717">
    <property type="entry name" value="RNaseZ_ZiPD-like_MBL-fold"/>
    <property type="match status" value="1"/>
</dbReference>
<evidence type="ECO:0000313" key="9">
    <source>
        <dbReference type="EMBL" id="NWN91105.1"/>
    </source>
</evidence>
<comment type="subunit">
    <text evidence="1 8">Homodimer.</text>
</comment>
<dbReference type="InterPro" id="IPR036866">
    <property type="entry name" value="RibonucZ/Hydroxyglut_hydro"/>
</dbReference>
<dbReference type="Proteomes" id="UP000536442">
    <property type="component" value="Unassembled WGS sequence"/>
</dbReference>
<feature type="binding site" evidence="8">
    <location>
        <position position="67"/>
    </location>
    <ligand>
        <name>Zn(2+)</name>
        <dbReference type="ChEBI" id="CHEBI:29105"/>
        <label>2</label>
        <note>catalytic</note>
    </ligand>
</feature>
<dbReference type="Gene3D" id="3.60.15.10">
    <property type="entry name" value="Ribonuclease Z/Hydroxyacylglutathione hydrolase-like"/>
    <property type="match status" value="1"/>
</dbReference>
<feature type="active site" description="Proton acceptor" evidence="8">
    <location>
        <position position="66"/>
    </location>
</feature>
<evidence type="ECO:0000313" key="10">
    <source>
        <dbReference type="Proteomes" id="UP000536442"/>
    </source>
</evidence>
<keyword evidence="3 8" id="KW-0540">Nuclease</keyword>
<keyword evidence="4 8" id="KW-0479">Metal-binding</keyword>
<keyword evidence="5 8" id="KW-0255">Endonuclease</keyword>
<organism evidence="9 10">
    <name type="scientific">Marinobacter adhaerens</name>
    <dbReference type="NCBI Taxonomy" id="1033846"/>
    <lineage>
        <taxon>Bacteria</taxon>
        <taxon>Pseudomonadati</taxon>
        <taxon>Pseudomonadota</taxon>
        <taxon>Gammaproteobacteria</taxon>
        <taxon>Pseudomonadales</taxon>
        <taxon>Marinobacteraceae</taxon>
        <taxon>Marinobacter</taxon>
    </lineage>
</organism>
<accession>A0A851HVU5</accession>
<reference evidence="9 10" key="1">
    <citation type="submission" date="2020-03" db="EMBL/GenBank/DDBJ databases">
        <title>Metagenomic, metatranscriptomic, and metabolomic analyses revealed the key microbes and metabolic features during the fermentation of ganjang, Korean traditional soy sauce.</title>
        <authorList>
            <person name="Chun B.H."/>
            <person name="Jeon C.O."/>
        </authorList>
    </citation>
    <scope>NUCLEOTIDE SEQUENCE [LARGE SCALE GENOMIC DNA]</scope>
    <source>
        <strain evidence="9 10">KG14</strain>
    </source>
</reference>
<dbReference type="AlphaFoldDB" id="A0A851HVU5"/>
<protein>
    <recommendedName>
        <fullName evidence="8">Ribonuclease Z</fullName>
        <shortName evidence="8">RNase Z</shortName>
        <ecNumber evidence="8">3.1.26.11</ecNumber>
    </recommendedName>
    <alternativeName>
        <fullName evidence="8">tRNA 3 endonuclease</fullName>
    </alternativeName>
    <alternativeName>
        <fullName evidence="8">tRNase Z</fullName>
    </alternativeName>
</protein>
<evidence type="ECO:0000256" key="5">
    <source>
        <dbReference type="ARBA" id="ARBA00022759"/>
    </source>
</evidence>
<name>A0A851HVU5_9GAMM</name>
<evidence type="ECO:0000256" key="2">
    <source>
        <dbReference type="ARBA" id="ARBA00022694"/>
    </source>
</evidence>
<dbReference type="PANTHER" id="PTHR46018">
    <property type="entry name" value="ZINC PHOSPHODIESTERASE ELAC PROTEIN 1"/>
    <property type="match status" value="1"/>
</dbReference>
<feature type="binding site" evidence="8">
    <location>
        <position position="64"/>
    </location>
    <ligand>
        <name>Zn(2+)</name>
        <dbReference type="ChEBI" id="CHEBI:29105"/>
        <label>1</label>
        <note>catalytic</note>
    </ligand>
</feature>
<dbReference type="SUPFAM" id="SSF56281">
    <property type="entry name" value="Metallo-hydrolase/oxidoreductase"/>
    <property type="match status" value="1"/>
</dbReference>
<evidence type="ECO:0000256" key="7">
    <source>
        <dbReference type="ARBA" id="ARBA00022833"/>
    </source>
</evidence>
<comment type="function">
    <text evidence="8">Zinc phosphodiesterase, which displays some tRNA 3'-processing endonuclease activity. Probably involved in tRNA maturation, by removing a 3'-trailer from precursor tRNA.</text>
</comment>
<dbReference type="Pfam" id="PF23023">
    <property type="entry name" value="Anti-Pycsar_Apyc1"/>
    <property type="match status" value="1"/>
</dbReference>
<feature type="binding site" evidence="8">
    <location>
        <position position="140"/>
    </location>
    <ligand>
        <name>Zn(2+)</name>
        <dbReference type="ChEBI" id="CHEBI:29105"/>
        <label>1</label>
        <note>catalytic</note>
    </ligand>
</feature>
<evidence type="ECO:0000256" key="8">
    <source>
        <dbReference type="HAMAP-Rule" id="MF_01818"/>
    </source>
</evidence>
<keyword evidence="10" id="KW-1185">Reference proteome</keyword>
<sequence>MEFTFLGTSAGTPTRARNVTALALSPSGHKSWYLVDCGEATQHQLLRVHYSVMQLRAIFITHIHGDHTFGLPGLLASASMLGRTEPLDIVAPVQTQRFITTALDNSDSSLSYPLNFIDSEAEDFVWKDKHLEVKNVALSHRVPCRAYVFTEQNLERQLLQDKLKKDGIEPGPSWGELQKGHEVTLEDGRILSSDEYTQVPRVARRLIVAGDNDDPELLANACKHSHVLVHEATYTQDVADRVGPWPQHSSAEQVARFAQQMQVPHLILTHFSSRYQLGGSGTPNISQLADEARQHYHGQLFLARDLDRYRLEKDLSLTCLNSVSNSPHKTSSVTPGGDHD</sequence>
<dbReference type="HAMAP" id="MF_01818">
    <property type="entry name" value="RNase_Z_BN"/>
    <property type="match status" value="1"/>
</dbReference>
<dbReference type="EMBL" id="JABEVQ010000003">
    <property type="protein sequence ID" value="NWN91105.1"/>
    <property type="molecule type" value="Genomic_DNA"/>
</dbReference>
<keyword evidence="6 8" id="KW-0378">Hydrolase</keyword>
<dbReference type="InterPro" id="IPR013471">
    <property type="entry name" value="RNase_Z/BN"/>
</dbReference>
<comment type="caution">
    <text evidence="9">The sequence shown here is derived from an EMBL/GenBank/DDBJ whole genome shotgun (WGS) entry which is preliminary data.</text>
</comment>
<keyword evidence="2 8" id="KW-0819">tRNA processing</keyword>
<feature type="binding site" evidence="8">
    <location>
        <position position="211"/>
    </location>
    <ligand>
        <name>Zn(2+)</name>
        <dbReference type="ChEBI" id="CHEBI:29105"/>
        <label>2</label>
        <note>catalytic</note>
    </ligand>
</feature>
<evidence type="ECO:0000256" key="6">
    <source>
        <dbReference type="ARBA" id="ARBA00022801"/>
    </source>
</evidence>
<evidence type="ECO:0000256" key="4">
    <source>
        <dbReference type="ARBA" id="ARBA00022723"/>
    </source>
</evidence>
<feature type="binding site" evidence="8">
    <location>
        <position position="62"/>
    </location>
    <ligand>
        <name>Zn(2+)</name>
        <dbReference type="ChEBI" id="CHEBI:29105"/>
        <label>1</label>
        <note>catalytic</note>
    </ligand>
</feature>
<comment type="catalytic activity">
    <reaction evidence="8">
        <text>Endonucleolytic cleavage of RNA, removing extra 3' nucleotides from tRNA precursor, generating 3' termini of tRNAs. A 3'-hydroxy group is left at the tRNA terminus and a 5'-phosphoryl group is left at the trailer molecule.</text>
        <dbReference type="EC" id="3.1.26.11"/>
    </reaction>
</comment>
<feature type="binding site" evidence="8">
    <location>
        <position position="270"/>
    </location>
    <ligand>
        <name>Zn(2+)</name>
        <dbReference type="ChEBI" id="CHEBI:29105"/>
        <label>2</label>
        <note>catalytic</note>
    </ligand>
</feature>
<evidence type="ECO:0000256" key="3">
    <source>
        <dbReference type="ARBA" id="ARBA00022722"/>
    </source>
</evidence>
<proteinExistence type="inferred from homology"/>